<dbReference type="EMBL" id="CP003050">
    <property type="protein sequence ID" value="AGB15020.1"/>
    <property type="molecule type" value="Genomic_DNA"/>
</dbReference>
<dbReference type="KEGG" id="hru:Halru_0377"/>
<dbReference type="PIRSF" id="PIRSF001439">
    <property type="entry name" value="CryM"/>
    <property type="match status" value="1"/>
</dbReference>
<gene>
    <name evidence="2" type="ordered locus">Halru_0377</name>
</gene>
<name>L0I657_HALRX</name>
<dbReference type="InterPro" id="IPR003462">
    <property type="entry name" value="ODC_Mu_crystall"/>
</dbReference>
<dbReference type="Gene3D" id="3.40.50.720">
    <property type="entry name" value="NAD(P)-binding Rossmann-like Domain"/>
    <property type="match status" value="1"/>
</dbReference>
<evidence type="ECO:0000313" key="2">
    <source>
        <dbReference type="EMBL" id="AGB15020.1"/>
    </source>
</evidence>
<dbReference type="STRING" id="797302.Halru_0377"/>
<dbReference type="Pfam" id="PF02423">
    <property type="entry name" value="OCD_Mu_crystall"/>
    <property type="match status" value="1"/>
</dbReference>
<dbReference type="InterPro" id="IPR036291">
    <property type="entry name" value="NAD(P)-bd_dom_sf"/>
</dbReference>
<dbReference type="OrthoDB" id="214116at2157"/>
<dbReference type="PANTHER" id="PTHR13812">
    <property type="entry name" value="KETIMINE REDUCTASE MU-CRYSTALLIN"/>
    <property type="match status" value="1"/>
</dbReference>
<dbReference type="GeneID" id="14375685"/>
<dbReference type="InterPro" id="IPR023401">
    <property type="entry name" value="ODC_N"/>
</dbReference>
<reference evidence="2" key="1">
    <citation type="submission" date="2011-09" db="EMBL/GenBank/DDBJ databases">
        <title>Complete sequence of Halovivax ruber XH-70.</title>
        <authorList>
            <consortium name="US DOE Joint Genome Institute"/>
            <person name="Lucas S."/>
            <person name="Han J."/>
            <person name="Lapidus A."/>
            <person name="Cheng J.-F."/>
            <person name="Goodwin L."/>
            <person name="Pitluck S."/>
            <person name="Peters L."/>
            <person name="Mikhailova N."/>
            <person name="Davenport K."/>
            <person name="Detter J.C."/>
            <person name="Han C."/>
            <person name="Tapia R."/>
            <person name="Land M."/>
            <person name="Hauser L."/>
            <person name="Kyrpides N."/>
            <person name="Ivanova N."/>
            <person name="Pagani I."/>
            <person name="Sproer C."/>
            <person name="Anderson I."/>
            <person name="Woyke T."/>
        </authorList>
    </citation>
    <scope>NUCLEOTIDE SEQUENCE</scope>
    <source>
        <strain evidence="2">XH-70</strain>
    </source>
</reference>
<dbReference type="PANTHER" id="PTHR13812:SF19">
    <property type="entry name" value="KETIMINE REDUCTASE MU-CRYSTALLIN"/>
    <property type="match status" value="1"/>
</dbReference>
<proteinExistence type="predicted"/>
<dbReference type="RefSeq" id="WP_015299714.1">
    <property type="nucleotide sequence ID" value="NC_019964.1"/>
</dbReference>
<evidence type="ECO:0000256" key="1">
    <source>
        <dbReference type="SAM" id="MobiDB-lite"/>
    </source>
</evidence>
<dbReference type="GO" id="GO:0005737">
    <property type="term" value="C:cytoplasm"/>
    <property type="evidence" value="ECO:0007669"/>
    <property type="project" value="TreeGrafter"/>
</dbReference>
<protein>
    <submittedName>
        <fullName evidence="2">Putative ornithine cyclodeaminase, mu-crystallin</fullName>
    </submittedName>
</protein>
<feature type="region of interest" description="Disordered" evidence="1">
    <location>
        <begin position="31"/>
        <end position="51"/>
    </location>
</feature>
<dbReference type="AlphaFoldDB" id="L0I657"/>
<dbReference type="HOGENOM" id="CLU_042088_1_2_2"/>
<sequence length="340" mass="34649">MVLVLTEAEVESCLDLSTLVDVVGDALGKQAAGEVERPDRPHFPVGTGLAGDDPTGTAIAMPAYVHGDDLYATKLVGVHEGNADRGLPTVHAQIVLTDARTGVPTAFVGGTTVTNARTGCIGGFAVRELAPGARTLGVVGAGAQARWQTRAIDTVTALDDVRIYSPSESRLSCAADLADEGIPARAVDDAAAAVDGADVVVTATTATEPVFPADALAPGALVVAVGAFTPEMQELAPAVLDAAGTVFADVPTEVADTGDIRESTLGADDLVPLGELARDEQARASDGDAQGQAEHWRTTVDARDTPVVVDSVGSAVLDAATAITVYQRATDREIGTAFSL</sequence>
<keyword evidence="3" id="KW-1185">Reference proteome</keyword>
<dbReference type="eggNOG" id="arCOG01035">
    <property type="taxonomic scope" value="Archaea"/>
</dbReference>
<evidence type="ECO:0000313" key="3">
    <source>
        <dbReference type="Proteomes" id="UP000010846"/>
    </source>
</evidence>
<organism evidence="2 3">
    <name type="scientific">Halovivax ruber (strain DSM 18193 / JCM 13892 / XH-70)</name>
    <dbReference type="NCBI Taxonomy" id="797302"/>
    <lineage>
        <taxon>Archaea</taxon>
        <taxon>Methanobacteriati</taxon>
        <taxon>Methanobacteriota</taxon>
        <taxon>Stenosarchaea group</taxon>
        <taxon>Halobacteria</taxon>
        <taxon>Halobacteriales</taxon>
        <taxon>Natrialbaceae</taxon>
        <taxon>Halovivax</taxon>
    </lineage>
</organism>
<dbReference type="SUPFAM" id="SSF51735">
    <property type="entry name" value="NAD(P)-binding Rossmann-fold domains"/>
    <property type="match status" value="1"/>
</dbReference>
<dbReference type="Proteomes" id="UP000010846">
    <property type="component" value="Chromosome"/>
</dbReference>
<accession>L0I657</accession>
<dbReference type="Gene3D" id="3.30.1780.10">
    <property type="entry name" value="ornithine cyclodeaminase, domain 1"/>
    <property type="match status" value="1"/>
</dbReference>